<reference evidence="7 8" key="1">
    <citation type="submission" date="2020-08" db="EMBL/GenBank/DDBJ databases">
        <title>Complete Genome Sequence of Effusibacillus dendaii Strain skT53, Isolated from Farmland soil.</title>
        <authorList>
            <person name="Konishi T."/>
            <person name="Kawasaki H."/>
        </authorList>
    </citation>
    <scope>NUCLEOTIDE SEQUENCE [LARGE SCALE GENOMIC DNA]</scope>
    <source>
        <strain evidence="8">skT53</strain>
    </source>
</reference>
<dbReference type="EMBL" id="AP023366">
    <property type="protein sequence ID" value="BCJ87801.1"/>
    <property type="molecule type" value="Genomic_DNA"/>
</dbReference>
<accession>A0A7I8DIY5</accession>
<feature type="transmembrane region" description="Helical" evidence="6">
    <location>
        <begin position="7"/>
        <end position="26"/>
    </location>
</feature>
<dbReference type="RefSeq" id="WP_200758195.1">
    <property type="nucleotide sequence ID" value="NZ_AP023366.1"/>
</dbReference>
<feature type="transmembrane region" description="Helical" evidence="6">
    <location>
        <begin position="149"/>
        <end position="181"/>
    </location>
</feature>
<feature type="transmembrane region" description="Helical" evidence="6">
    <location>
        <begin position="242"/>
        <end position="259"/>
    </location>
</feature>
<name>A0A7I8DIY5_9BACL</name>
<feature type="transmembrane region" description="Helical" evidence="6">
    <location>
        <begin position="71"/>
        <end position="93"/>
    </location>
</feature>
<comment type="subcellular location">
    <subcellularLocation>
        <location evidence="6">Cell membrane</location>
        <topology evidence="6">Multi-pass membrane protein</topology>
    </subcellularLocation>
    <subcellularLocation>
        <location evidence="1">Membrane</location>
        <topology evidence="1">Multi-pass membrane protein</topology>
    </subcellularLocation>
</comment>
<sequence length="260" mass="27809">MNLWMIVGGFFVGAMIGMTGMGGGLLMTPLLILGFGVAPSIAVGTDLVFAATTKLFGAWQHWRQKTVDFALLRYVAMGSVPGTLLGGFCVRLLKQSAGGQSEIWMSKTLAIVFLFIALIMILQVIKSFRGSSIHAVQREPFATSHMNRYLVAVIGFLVGFLVAVTSVGSGTLFMALLLYFYPLSVSKLVGTDIVHGVLITALAALIHWGIGTIDLRMVLNLTAGSIIGVLVGSRMSVKIPDLILRIVLIVILVLSSVKLL</sequence>
<dbReference type="GO" id="GO:0005886">
    <property type="term" value="C:plasma membrane"/>
    <property type="evidence" value="ECO:0007669"/>
    <property type="project" value="UniProtKB-SubCell"/>
</dbReference>
<feature type="transmembrane region" description="Helical" evidence="6">
    <location>
        <begin position="193"/>
        <end position="210"/>
    </location>
</feature>
<evidence type="ECO:0000256" key="2">
    <source>
        <dbReference type="ARBA" id="ARBA00009142"/>
    </source>
</evidence>
<evidence type="ECO:0000313" key="7">
    <source>
        <dbReference type="EMBL" id="BCJ87801.1"/>
    </source>
</evidence>
<organism evidence="7 8">
    <name type="scientific">Effusibacillus dendaii</name>
    <dbReference type="NCBI Taxonomy" id="2743772"/>
    <lineage>
        <taxon>Bacteria</taxon>
        <taxon>Bacillati</taxon>
        <taxon>Bacillota</taxon>
        <taxon>Bacilli</taxon>
        <taxon>Bacillales</taxon>
        <taxon>Alicyclobacillaceae</taxon>
        <taxon>Effusibacillus</taxon>
    </lineage>
</organism>
<dbReference type="AlphaFoldDB" id="A0A7I8DIY5"/>
<feature type="transmembrane region" description="Helical" evidence="6">
    <location>
        <begin position="108"/>
        <end position="128"/>
    </location>
</feature>
<evidence type="ECO:0000256" key="3">
    <source>
        <dbReference type="ARBA" id="ARBA00022692"/>
    </source>
</evidence>
<dbReference type="Pfam" id="PF01925">
    <property type="entry name" value="TauE"/>
    <property type="match status" value="1"/>
</dbReference>
<evidence type="ECO:0000256" key="5">
    <source>
        <dbReference type="ARBA" id="ARBA00023136"/>
    </source>
</evidence>
<keyword evidence="5 6" id="KW-0472">Membrane</keyword>
<proteinExistence type="inferred from homology"/>
<keyword evidence="6" id="KW-1003">Cell membrane</keyword>
<dbReference type="InterPro" id="IPR051598">
    <property type="entry name" value="TSUP/Inactive_protease-like"/>
</dbReference>
<keyword evidence="3 6" id="KW-0812">Transmembrane</keyword>
<keyword evidence="8" id="KW-1185">Reference proteome</keyword>
<evidence type="ECO:0000256" key="6">
    <source>
        <dbReference type="RuleBase" id="RU363041"/>
    </source>
</evidence>
<keyword evidence="4 6" id="KW-1133">Transmembrane helix</keyword>
<dbReference type="Proteomes" id="UP000593802">
    <property type="component" value="Chromosome"/>
</dbReference>
<evidence type="ECO:0000256" key="4">
    <source>
        <dbReference type="ARBA" id="ARBA00022989"/>
    </source>
</evidence>
<dbReference type="PANTHER" id="PTHR43701:SF2">
    <property type="entry name" value="MEMBRANE TRANSPORTER PROTEIN YJNA-RELATED"/>
    <property type="match status" value="1"/>
</dbReference>
<dbReference type="InterPro" id="IPR002781">
    <property type="entry name" value="TM_pro_TauE-like"/>
</dbReference>
<dbReference type="KEGG" id="eff:skT53_27860"/>
<evidence type="ECO:0000313" key="8">
    <source>
        <dbReference type="Proteomes" id="UP000593802"/>
    </source>
</evidence>
<protein>
    <recommendedName>
        <fullName evidence="6">Probable membrane transporter protein</fullName>
    </recommendedName>
</protein>
<feature type="transmembrane region" description="Helical" evidence="6">
    <location>
        <begin position="32"/>
        <end position="51"/>
    </location>
</feature>
<feature type="transmembrane region" description="Helical" evidence="6">
    <location>
        <begin position="217"/>
        <end position="236"/>
    </location>
</feature>
<evidence type="ECO:0000256" key="1">
    <source>
        <dbReference type="ARBA" id="ARBA00004141"/>
    </source>
</evidence>
<dbReference type="PANTHER" id="PTHR43701">
    <property type="entry name" value="MEMBRANE TRANSPORTER PROTEIN MJ0441-RELATED"/>
    <property type="match status" value="1"/>
</dbReference>
<gene>
    <name evidence="7" type="ORF">skT53_27860</name>
</gene>
<comment type="similarity">
    <text evidence="2 6">Belongs to the 4-toluene sulfonate uptake permease (TSUP) (TC 2.A.102) family.</text>
</comment>